<protein>
    <recommendedName>
        <fullName evidence="7">Failed axon connections</fullName>
    </recommendedName>
</protein>
<dbReference type="Pfam" id="PF17171">
    <property type="entry name" value="GST_C_6"/>
    <property type="match status" value="1"/>
</dbReference>
<sequence length="375" mass="42406">MATEVENTPSVPAAEEKKEEVAEVEATPVVEESAEKAVEEVKEAPKEAAPAKEPAPKKPNVFKQNFEKDVVYLYQFARTTSLPSLSPYVLKVETWLRLSGLKYENVDHKFKLYSKKGQLPFVEVNGQQICDSSNIIKELSQKFEKDIDVGLNNEQKTISHAMISMVENHLTFVIMAWRAKNPGEMVNGYKINFQQSLGSKIPNAILNFLFKVNYGHRASKKVKAQGIGVHKPEEIVEMGKEDLKALSELLADKPFFFGDEPTLLDVVVFSSTAQIYFISDDAKYALKEFIVEQCANLVGHVSRIKERCYPDWDEICNNLELNPHLPKPEPEVKENKEGADTEKAAEEEKESDKELVKEKVDEKIDENKEKEVAAE</sequence>
<dbReference type="SFLD" id="SFLDS00019">
    <property type="entry name" value="Glutathione_Transferase_(cytos"/>
    <property type="match status" value="1"/>
</dbReference>
<reference evidence="5" key="2">
    <citation type="submission" date="2022-10" db="EMBL/GenBank/DDBJ databases">
        <authorList>
            <consortium name="ENA_rothamsted_submissions"/>
            <consortium name="culmorum"/>
            <person name="King R."/>
        </authorList>
    </citation>
    <scope>NUCLEOTIDE SEQUENCE</scope>
</reference>
<evidence type="ECO:0000259" key="4">
    <source>
        <dbReference type="Pfam" id="PF17172"/>
    </source>
</evidence>
<dbReference type="OrthoDB" id="9998011at2759"/>
<feature type="region of interest" description="Disordered" evidence="2">
    <location>
        <begin position="1"/>
        <end position="60"/>
    </location>
</feature>
<evidence type="ECO:0000313" key="5">
    <source>
        <dbReference type="EMBL" id="CAH1733764.1"/>
    </source>
</evidence>
<dbReference type="InterPro" id="IPR036249">
    <property type="entry name" value="Thioredoxin-like_sf"/>
</dbReference>
<dbReference type="CDD" id="cd03080">
    <property type="entry name" value="GST_N_Metaxin_like"/>
    <property type="match status" value="1"/>
</dbReference>
<keyword evidence="6" id="KW-1185">Reference proteome</keyword>
<dbReference type="SUPFAM" id="SSF47616">
    <property type="entry name" value="GST C-terminal domain-like"/>
    <property type="match status" value="1"/>
</dbReference>
<dbReference type="InterPro" id="IPR033468">
    <property type="entry name" value="Metaxin_GST"/>
</dbReference>
<feature type="compositionally biased region" description="Basic and acidic residues" evidence="2">
    <location>
        <begin position="326"/>
        <end position="375"/>
    </location>
</feature>
<dbReference type="SUPFAM" id="SSF52833">
    <property type="entry name" value="Thioredoxin-like"/>
    <property type="match status" value="1"/>
</dbReference>
<dbReference type="InterPro" id="IPR036282">
    <property type="entry name" value="Glutathione-S-Trfase_C_sf"/>
</dbReference>
<organism evidence="5 6">
    <name type="scientific">Chironomus riparius</name>
    <dbReference type="NCBI Taxonomy" id="315576"/>
    <lineage>
        <taxon>Eukaryota</taxon>
        <taxon>Metazoa</taxon>
        <taxon>Ecdysozoa</taxon>
        <taxon>Arthropoda</taxon>
        <taxon>Hexapoda</taxon>
        <taxon>Insecta</taxon>
        <taxon>Pterygota</taxon>
        <taxon>Neoptera</taxon>
        <taxon>Endopterygota</taxon>
        <taxon>Diptera</taxon>
        <taxon>Nematocera</taxon>
        <taxon>Chironomoidea</taxon>
        <taxon>Chironomidae</taxon>
        <taxon>Chironominae</taxon>
        <taxon>Chironomus</taxon>
    </lineage>
</organism>
<reference evidence="5" key="1">
    <citation type="submission" date="2022-01" db="EMBL/GenBank/DDBJ databases">
        <authorList>
            <person name="King R."/>
        </authorList>
    </citation>
    <scope>NUCLEOTIDE SEQUENCE</scope>
</reference>
<feature type="region of interest" description="Disordered" evidence="2">
    <location>
        <begin position="321"/>
        <end position="375"/>
    </location>
</feature>
<name>A0A9P0J9L0_9DIPT</name>
<evidence type="ECO:0008006" key="7">
    <source>
        <dbReference type="Google" id="ProtNLM"/>
    </source>
</evidence>
<dbReference type="PANTHER" id="PTHR12289:SF41">
    <property type="entry name" value="FAILED AXON CONNECTIONS-RELATED"/>
    <property type="match status" value="1"/>
</dbReference>
<dbReference type="InterPro" id="IPR050931">
    <property type="entry name" value="Mito_Protein_Transport_Metaxin"/>
</dbReference>
<dbReference type="Gene3D" id="1.20.1050.10">
    <property type="match status" value="1"/>
</dbReference>
<dbReference type="SFLD" id="SFLDG01180">
    <property type="entry name" value="SUF1"/>
    <property type="match status" value="1"/>
</dbReference>
<accession>A0A9P0J9L0</accession>
<comment type="similarity">
    <text evidence="1">Belongs to the FAX family.</text>
</comment>
<dbReference type="GO" id="GO:0005737">
    <property type="term" value="C:cytoplasm"/>
    <property type="evidence" value="ECO:0007669"/>
    <property type="project" value="TreeGrafter"/>
</dbReference>
<feature type="compositionally biased region" description="Basic and acidic residues" evidence="2">
    <location>
        <begin position="33"/>
        <end position="56"/>
    </location>
</feature>
<dbReference type="CDD" id="cd03193">
    <property type="entry name" value="GST_C_Metaxin"/>
    <property type="match status" value="1"/>
</dbReference>
<feature type="domain" description="Metaxin glutathione S-transferase" evidence="3">
    <location>
        <begin position="239"/>
        <end position="304"/>
    </location>
</feature>
<evidence type="ECO:0000259" key="3">
    <source>
        <dbReference type="Pfam" id="PF17171"/>
    </source>
</evidence>
<dbReference type="Proteomes" id="UP001153620">
    <property type="component" value="Chromosome 4"/>
</dbReference>
<dbReference type="PANTHER" id="PTHR12289">
    <property type="entry name" value="METAXIN RELATED"/>
    <property type="match status" value="1"/>
</dbReference>
<dbReference type="InterPro" id="IPR026928">
    <property type="entry name" value="FAX/IsoI-like"/>
</dbReference>
<dbReference type="AlphaFoldDB" id="A0A9P0J9L0"/>
<dbReference type="EMBL" id="OU895880">
    <property type="protein sequence ID" value="CAH1733764.1"/>
    <property type="molecule type" value="Genomic_DNA"/>
</dbReference>
<evidence type="ECO:0000313" key="6">
    <source>
        <dbReference type="Proteomes" id="UP001153620"/>
    </source>
</evidence>
<proteinExistence type="inferred from homology"/>
<evidence type="ECO:0000256" key="1">
    <source>
        <dbReference type="ARBA" id="ARBA00006475"/>
    </source>
</evidence>
<dbReference type="InterPro" id="IPR040079">
    <property type="entry name" value="Glutathione_S-Trfase"/>
</dbReference>
<dbReference type="SFLD" id="SFLDG01200">
    <property type="entry name" value="SUF1.1"/>
    <property type="match status" value="1"/>
</dbReference>
<dbReference type="InterPro" id="IPR012336">
    <property type="entry name" value="Thioredoxin-like_fold"/>
</dbReference>
<gene>
    <name evidence="5" type="ORF">CHIRRI_LOCUS13101</name>
</gene>
<dbReference type="Pfam" id="PF17172">
    <property type="entry name" value="GST_N_4"/>
    <property type="match status" value="1"/>
</dbReference>
<evidence type="ECO:0000256" key="2">
    <source>
        <dbReference type="SAM" id="MobiDB-lite"/>
    </source>
</evidence>
<feature type="domain" description="Thioredoxin-like fold" evidence="4">
    <location>
        <begin position="87"/>
        <end position="178"/>
    </location>
</feature>